<gene>
    <name evidence="1" type="ORF">L6452_21374</name>
</gene>
<sequence length="94" mass="11148">MTNEWGKIKLESERKEGRKTHKAGFLSTHKHTRYPSIISSYLFTPKTNLLSAAFLQSIQYLINYIKKKKARFFLVGFWFYSTYAFGNLQVLRFD</sequence>
<dbReference type="EMBL" id="CM042052">
    <property type="protein sequence ID" value="KAI3720456.1"/>
    <property type="molecule type" value="Genomic_DNA"/>
</dbReference>
<accession>A0ACB9BDY4</accession>
<name>A0ACB9BDY4_ARCLA</name>
<reference evidence="2" key="1">
    <citation type="journal article" date="2022" name="Mol. Ecol. Resour.">
        <title>The genomes of chicory, endive, great burdock and yacon provide insights into Asteraceae palaeo-polyploidization history and plant inulin production.</title>
        <authorList>
            <person name="Fan W."/>
            <person name="Wang S."/>
            <person name="Wang H."/>
            <person name="Wang A."/>
            <person name="Jiang F."/>
            <person name="Liu H."/>
            <person name="Zhao H."/>
            <person name="Xu D."/>
            <person name="Zhang Y."/>
        </authorList>
    </citation>
    <scope>NUCLEOTIDE SEQUENCE [LARGE SCALE GENOMIC DNA]</scope>
    <source>
        <strain evidence="2">cv. Niubang</strain>
    </source>
</reference>
<protein>
    <submittedName>
        <fullName evidence="1">Uncharacterized protein</fullName>
    </submittedName>
</protein>
<reference evidence="1 2" key="2">
    <citation type="journal article" date="2022" name="Mol. Ecol. Resour.">
        <title>The genomes of chicory, endive, great burdock and yacon provide insights into Asteraceae paleo-polyploidization history and plant inulin production.</title>
        <authorList>
            <person name="Fan W."/>
            <person name="Wang S."/>
            <person name="Wang H."/>
            <person name="Wang A."/>
            <person name="Jiang F."/>
            <person name="Liu H."/>
            <person name="Zhao H."/>
            <person name="Xu D."/>
            <person name="Zhang Y."/>
        </authorList>
    </citation>
    <scope>NUCLEOTIDE SEQUENCE [LARGE SCALE GENOMIC DNA]</scope>
    <source>
        <strain evidence="2">cv. Niubang</strain>
    </source>
</reference>
<comment type="caution">
    <text evidence="1">The sequence shown here is derived from an EMBL/GenBank/DDBJ whole genome shotgun (WGS) entry which is preliminary data.</text>
</comment>
<evidence type="ECO:0000313" key="2">
    <source>
        <dbReference type="Proteomes" id="UP001055879"/>
    </source>
</evidence>
<proteinExistence type="predicted"/>
<dbReference type="Proteomes" id="UP001055879">
    <property type="component" value="Linkage Group LG06"/>
</dbReference>
<organism evidence="1 2">
    <name type="scientific">Arctium lappa</name>
    <name type="common">Greater burdock</name>
    <name type="synonym">Lappa major</name>
    <dbReference type="NCBI Taxonomy" id="4217"/>
    <lineage>
        <taxon>Eukaryota</taxon>
        <taxon>Viridiplantae</taxon>
        <taxon>Streptophyta</taxon>
        <taxon>Embryophyta</taxon>
        <taxon>Tracheophyta</taxon>
        <taxon>Spermatophyta</taxon>
        <taxon>Magnoliopsida</taxon>
        <taxon>eudicotyledons</taxon>
        <taxon>Gunneridae</taxon>
        <taxon>Pentapetalae</taxon>
        <taxon>asterids</taxon>
        <taxon>campanulids</taxon>
        <taxon>Asterales</taxon>
        <taxon>Asteraceae</taxon>
        <taxon>Carduoideae</taxon>
        <taxon>Cardueae</taxon>
        <taxon>Arctiinae</taxon>
        <taxon>Arctium</taxon>
    </lineage>
</organism>
<keyword evidence="2" id="KW-1185">Reference proteome</keyword>
<evidence type="ECO:0000313" key="1">
    <source>
        <dbReference type="EMBL" id="KAI3720456.1"/>
    </source>
</evidence>